<gene>
    <name evidence="1" type="ORF">QTN47_24305</name>
</gene>
<dbReference type="PIRSF" id="PIRSF035652">
    <property type="entry name" value="CHP02436"/>
    <property type="match status" value="1"/>
</dbReference>
<evidence type="ECO:0000313" key="2">
    <source>
        <dbReference type="Proteomes" id="UP001560573"/>
    </source>
</evidence>
<dbReference type="InterPro" id="IPR036583">
    <property type="entry name" value="23S_rRNA_IVS_sf"/>
</dbReference>
<dbReference type="SUPFAM" id="SSF158446">
    <property type="entry name" value="IVS-encoded protein-like"/>
    <property type="match status" value="1"/>
</dbReference>
<sequence>MKMSNADFNEQLRRRTKDFALKVIFLSNDLPRIESAKILARQLVRSATSVAANFRSACRGRSKAEFFSKICIVVEEADETQFWLEMLQDSNIVTDERISQLHNEISQILAITTTIKHKIQSQQ</sequence>
<dbReference type="PANTHER" id="PTHR38471">
    <property type="entry name" value="FOUR HELIX BUNDLE PROTEIN"/>
    <property type="match status" value="1"/>
</dbReference>
<reference evidence="1 2" key="1">
    <citation type="submission" date="2023-07" db="EMBL/GenBank/DDBJ databases">
        <authorList>
            <person name="Lian W.-H."/>
        </authorList>
    </citation>
    <scope>NUCLEOTIDE SEQUENCE [LARGE SCALE GENOMIC DNA]</scope>
    <source>
        <strain evidence="1 2">SYSU DXS3180</strain>
    </source>
</reference>
<dbReference type="EMBL" id="JAULBC010000009">
    <property type="protein sequence ID" value="MEX6690651.1"/>
    <property type="molecule type" value="Genomic_DNA"/>
</dbReference>
<name>A0ABV3ZL92_9BACT</name>
<dbReference type="Gene3D" id="1.20.1440.60">
    <property type="entry name" value="23S rRNA-intervening sequence"/>
    <property type="match status" value="1"/>
</dbReference>
<proteinExistence type="predicted"/>
<accession>A0ABV3ZL92</accession>
<keyword evidence="2" id="KW-1185">Reference proteome</keyword>
<organism evidence="1 2">
    <name type="scientific">Danxiaibacter flavus</name>
    <dbReference type="NCBI Taxonomy" id="3049108"/>
    <lineage>
        <taxon>Bacteria</taxon>
        <taxon>Pseudomonadati</taxon>
        <taxon>Bacteroidota</taxon>
        <taxon>Chitinophagia</taxon>
        <taxon>Chitinophagales</taxon>
        <taxon>Chitinophagaceae</taxon>
        <taxon>Danxiaibacter</taxon>
    </lineage>
</organism>
<evidence type="ECO:0000313" key="1">
    <source>
        <dbReference type="EMBL" id="MEX6690651.1"/>
    </source>
</evidence>
<dbReference type="PANTHER" id="PTHR38471:SF2">
    <property type="entry name" value="FOUR HELIX BUNDLE PROTEIN"/>
    <property type="match status" value="1"/>
</dbReference>
<comment type="caution">
    <text evidence="1">The sequence shown here is derived from an EMBL/GenBank/DDBJ whole genome shotgun (WGS) entry which is preliminary data.</text>
</comment>
<protein>
    <submittedName>
        <fullName evidence="1">Four helix bundle protein</fullName>
    </submittedName>
</protein>
<dbReference type="Pfam" id="PF05635">
    <property type="entry name" value="23S_rRNA_IVP"/>
    <property type="match status" value="1"/>
</dbReference>
<dbReference type="Proteomes" id="UP001560573">
    <property type="component" value="Unassembled WGS sequence"/>
</dbReference>
<dbReference type="NCBIfam" id="TIGR02436">
    <property type="entry name" value="four helix bundle protein"/>
    <property type="match status" value="1"/>
</dbReference>
<dbReference type="RefSeq" id="WP_369332062.1">
    <property type="nucleotide sequence ID" value="NZ_JAULBC010000009.1"/>
</dbReference>
<dbReference type="InterPro" id="IPR012657">
    <property type="entry name" value="23S_rRNA-intervening_sequence"/>
</dbReference>